<evidence type="ECO:0000313" key="3">
    <source>
        <dbReference type="Proteomes" id="UP000432715"/>
    </source>
</evidence>
<sequence length="91" mass="10771">MDYICIGYFLLWEWLKALVVFSIIDIVLIKKKLLQVLRSHDTYISSLVVASFLVIIRTNDLTLLSFLGWAILSIIFYFVFKILYLLYVKPY</sequence>
<keyword evidence="1" id="KW-0812">Transmembrane</keyword>
<dbReference type="RefSeq" id="WP_151860026.1">
    <property type="nucleotide sequence ID" value="NZ_WBZC01000009.1"/>
</dbReference>
<feature type="transmembrane region" description="Helical" evidence="1">
    <location>
        <begin position="6"/>
        <end position="29"/>
    </location>
</feature>
<feature type="transmembrane region" description="Helical" evidence="1">
    <location>
        <begin position="64"/>
        <end position="87"/>
    </location>
</feature>
<organism evidence="2 3">
    <name type="scientific">Alkaliphilus pronyensis</name>
    <dbReference type="NCBI Taxonomy" id="1482732"/>
    <lineage>
        <taxon>Bacteria</taxon>
        <taxon>Bacillati</taxon>
        <taxon>Bacillota</taxon>
        <taxon>Clostridia</taxon>
        <taxon>Peptostreptococcales</taxon>
        <taxon>Natronincolaceae</taxon>
        <taxon>Alkaliphilus</taxon>
    </lineage>
</organism>
<reference evidence="2 3" key="1">
    <citation type="submission" date="2019-10" db="EMBL/GenBank/DDBJ databases">
        <title>Alkaliphilus serpentinus sp. nov. and Alkaliphilus pronyensis sp. nov., two novel anaerobic alkaliphilic species isolated from the serpentinized-hosted hydrothermal field of the Prony Bay (New Caledonia).</title>
        <authorList>
            <person name="Postec A."/>
        </authorList>
    </citation>
    <scope>NUCLEOTIDE SEQUENCE [LARGE SCALE GENOMIC DNA]</scope>
    <source>
        <strain evidence="2 3">LacV</strain>
    </source>
</reference>
<protein>
    <submittedName>
        <fullName evidence="2">Uncharacterized protein</fullName>
    </submittedName>
</protein>
<accession>A0A6I0F462</accession>
<name>A0A6I0F462_9FIRM</name>
<keyword evidence="1" id="KW-0472">Membrane</keyword>
<keyword evidence="1" id="KW-1133">Transmembrane helix</keyword>
<proteinExistence type="predicted"/>
<keyword evidence="3" id="KW-1185">Reference proteome</keyword>
<dbReference type="Proteomes" id="UP000432715">
    <property type="component" value="Unassembled WGS sequence"/>
</dbReference>
<comment type="caution">
    <text evidence="2">The sequence shown here is derived from an EMBL/GenBank/DDBJ whole genome shotgun (WGS) entry which is preliminary data.</text>
</comment>
<evidence type="ECO:0000256" key="1">
    <source>
        <dbReference type="SAM" id="Phobius"/>
    </source>
</evidence>
<gene>
    <name evidence="2" type="ORF">F8154_02560</name>
</gene>
<dbReference type="OrthoDB" id="1956457at2"/>
<dbReference type="EMBL" id="WBZC01000009">
    <property type="protein sequence ID" value="KAB3537711.1"/>
    <property type="molecule type" value="Genomic_DNA"/>
</dbReference>
<dbReference type="AlphaFoldDB" id="A0A6I0F462"/>
<evidence type="ECO:0000313" key="2">
    <source>
        <dbReference type="EMBL" id="KAB3537711.1"/>
    </source>
</evidence>